<keyword evidence="3 5" id="KW-0808">Transferase</keyword>
<dbReference type="EMBL" id="JAAZWO010000020">
    <property type="protein sequence ID" value="MBC2398955.1"/>
    <property type="molecule type" value="Genomic_DNA"/>
</dbReference>
<feature type="modified residue" description="N6-(pyridoxal phosphate)lysine" evidence="5">
    <location>
        <position position="244"/>
    </location>
</feature>
<comment type="similarity">
    <text evidence="5">Belongs to the class-III pyridoxal-phosphate-dependent aminotransferase family. ArgD subfamily.</text>
</comment>
<evidence type="ECO:0000256" key="5">
    <source>
        <dbReference type="HAMAP-Rule" id="MF_01107"/>
    </source>
</evidence>
<accession>A0A923E9I1</accession>
<reference evidence="6 7" key="1">
    <citation type="submission" date="2020-04" db="EMBL/GenBank/DDBJ databases">
        <title>Genomic insights into acetone-butanol-ethanol (ABE) fermentation by sequencing solventogenic clostridia strains.</title>
        <authorList>
            <person name="Brown S."/>
        </authorList>
    </citation>
    <scope>NUCLEOTIDE SEQUENCE [LARGE SCALE GENOMIC DNA]</scope>
    <source>
        <strain evidence="6 7">DJ011</strain>
    </source>
</reference>
<dbReference type="GO" id="GO:0030170">
    <property type="term" value="F:pyridoxal phosphate binding"/>
    <property type="evidence" value="ECO:0007669"/>
    <property type="project" value="InterPro"/>
</dbReference>
<dbReference type="PROSITE" id="PS00600">
    <property type="entry name" value="AA_TRANSFER_CLASS_3"/>
    <property type="match status" value="1"/>
</dbReference>
<evidence type="ECO:0000256" key="1">
    <source>
        <dbReference type="ARBA" id="ARBA00022576"/>
    </source>
</evidence>
<keyword evidence="2 5" id="KW-0028">Amino-acid biosynthesis</keyword>
<evidence type="ECO:0000256" key="3">
    <source>
        <dbReference type="ARBA" id="ARBA00022679"/>
    </source>
</evidence>
<comment type="caution">
    <text evidence="6">The sequence shown here is derived from an EMBL/GenBank/DDBJ whole genome shotgun (WGS) entry which is preliminary data.</text>
</comment>
<comment type="pathway">
    <text evidence="5">Amino-acid biosynthesis; L-arginine biosynthesis; N(2)-acetyl-L-ornithine from L-glutamate: step 4/4.</text>
</comment>
<dbReference type="Gene3D" id="3.40.640.10">
    <property type="entry name" value="Type I PLP-dependent aspartate aminotransferase-like (Major domain)"/>
    <property type="match status" value="1"/>
</dbReference>
<keyword evidence="5" id="KW-0963">Cytoplasm</keyword>
<evidence type="ECO:0000313" key="7">
    <source>
        <dbReference type="Proteomes" id="UP000563151"/>
    </source>
</evidence>
<dbReference type="InterPro" id="IPR050103">
    <property type="entry name" value="Class-III_PLP-dep_AT"/>
</dbReference>
<feature type="binding site" evidence="5">
    <location>
        <position position="273"/>
    </location>
    <ligand>
        <name>pyridoxal 5'-phosphate</name>
        <dbReference type="ChEBI" id="CHEBI:597326"/>
    </ligand>
</feature>
<proteinExistence type="inferred from homology"/>
<dbReference type="GO" id="GO:0003992">
    <property type="term" value="F:N2-acetyl-L-ornithine:2-oxoglutarate 5-aminotransferase activity"/>
    <property type="evidence" value="ECO:0007669"/>
    <property type="project" value="UniProtKB-UniRule"/>
</dbReference>
<dbReference type="NCBIfam" id="TIGR00707">
    <property type="entry name" value="argD"/>
    <property type="match status" value="1"/>
</dbReference>
<keyword evidence="7" id="KW-1185">Reference proteome</keyword>
<sequence>MTKINLMNTYGRYDVSFEKGVGTKLYDINGKEYLDFVAGIATNCLGHSNSVIVDALSKQSNKLMHISNYYWNSNAIKLAEILCKNSDHKQAFFCNSGTEAVEAALKLARKYGKLNGTNEKNKVIYMNNSFHGRTIGALSVTGQQKYKENFKPIMGGVHSVNFNDIKDIESIFNDNVCGVILEPIQGEGGVILADTNYLKKVRELCDKYNALLIFDEVQCGIGRTGSLFAYKKFGVIPDVVCMAKALGGGFPIGAIIANSRSCSAFVPGDHGTTFGGNPLACAVSCAVLTELLEGGVIDSVEEKSNYIFDKLNKLKDKYLVIDEIRGMGLLIGIVMKIDSKAFVDECFKEGLLLVCAGKDVVRFIPPLNVTIDEINTALNILEKVLLKFC</sequence>
<dbReference type="EC" id="2.6.1.11" evidence="5"/>
<dbReference type="InterPro" id="IPR015424">
    <property type="entry name" value="PyrdxlP-dep_Trfase"/>
</dbReference>
<dbReference type="HAMAP" id="MF_01107">
    <property type="entry name" value="ArgD_aminotrans_3"/>
    <property type="match status" value="1"/>
</dbReference>
<dbReference type="PANTHER" id="PTHR11986:SF79">
    <property type="entry name" value="ACETYLORNITHINE AMINOTRANSFERASE, MITOCHONDRIAL"/>
    <property type="match status" value="1"/>
</dbReference>
<dbReference type="InterPro" id="IPR005814">
    <property type="entry name" value="Aminotrans_3"/>
</dbReference>
<dbReference type="Pfam" id="PF00202">
    <property type="entry name" value="Aminotran_3"/>
    <property type="match status" value="1"/>
</dbReference>
<dbReference type="GO" id="GO:0005737">
    <property type="term" value="C:cytoplasm"/>
    <property type="evidence" value="ECO:0007669"/>
    <property type="project" value="UniProtKB-SubCell"/>
</dbReference>
<comment type="cofactor">
    <cofactor evidence="5">
        <name>pyridoxal 5'-phosphate</name>
        <dbReference type="ChEBI" id="CHEBI:597326"/>
    </cofactor>
    <text evidence="5">Binds 1 pyridoxal phosphate per subunit.</text>
</comment>
<keyword evidence="4 5" id="KW-0663">Pyridoxal phosphate</keyword>
<comment type="miscellaneous">
    <text evidence="5">May also have succinyldiaminopimelate aminotransferase activity, thus carrying out the corresponding step in lysine biosynthesis.</text>
</comment>
<dbReference type="InterPro" id="IPR015422">
    <property type="entry name" value="PyrdxlP-dep_Trfase_small"/>
</dbReference>
<dbReference type="CDD" id="cd00610">
    <property type="entry name" value="OAT_like"/>
    <property type="match status" value="1"/>
</dbReference>
<organism evidence="6 7">
    <name type="scientific">Clostridium tetanomorphum</name>
    <dbReference type="NCBI Taxonomy" id="1553"/>
    <lineage>
        <taxon>Bacteria</taxon>
        <taxon>Bacillati</taxon>
        <taxon>Bacillota</taxon>
        <taxon>Clostridia</taxon>
        <taxon>Eubacteriales</taxon>
        <taxon>Clostridiaceae</taxon>
        <taxon>Clostridium</taxon>
    </lineage>
</organism>
<dbReference type="FunFam" id="3.40.640.10:FF:000004">
    <property type="entry name" value="Acetylornithine aminotransferase"/>
    <property type="match status" value="1"/>
</dbReference>
<name>A0A923E9I1_CLOTT</name>
<comment type="subunit">
    <text evidence="5">Homodimer.</text>
</comment>
<feature type="binding site" evidence="5">
    <location>
        <position position="272"/>
    </location>
    <ligand>
        <name>N(2)-acetyl-L-ornithine</name>
        <dbReference type="ChEBI" id="CHEBI:57805"/>
    </ligand>
</feature>
<dbReference type="InterPro" id="IPR049704">
    <property type="entry name" value="Aminotrans_3_PPA_site"/>
</dbReference>
<gene>
    <name evidence="5" type="primary">argD</name>
    <name evidence="6" type="ORF">HGG79_14395</name>
</gene>
<feature type="binding site" evidence="5">
    <location>
        <begin position="215"/>
        <end position="218"/>
    </location>
    <ligand>
        <name>pyridoxal 5'-phosphate</name>
        <dbReference type="ChEBI" id="CHEBI:597326"/>
    </ligand>
</feature>
<keyword evidence="5" id="KW-0055">Arginine biosynthesis</keyword>
<comment type="subcellular location">
    <subcellularLocation>
        <location evidence="5">Cytoplasm</location>
    </subcellularLocation>
</comment>
<evidence type="ECO:0000256" key="4">
    <source>
        <dbReference type="ARBA" id="ARBA00022898"/>
    </source>
</evidence>
<feature type="binding site" evidence="5">
    <location>
        <position position="130"/>
    </location>
    <ligand>
        <name>pyridoxal 5'-phosphate</name>
        <dbReference type="ChEBI" id="CHEBI:597326"/>
    </ligand>
</feature>
<feature type="binding site" evidence="5">
    <location>
        <position position="133"/>
    </location>
    <ligand>
        <name>N(2)-acetyl-L-ornithine</name>
        <dbReference type="ChEBI" id="CHEBI:57805"/>
    </ligand>
</feature>
<dbReference type="InterPro" id="IPR015421">
    <property type="entry name" value="PyrdxlP-dep_Trfase_major"/>
</dbReference>
<evidence type="ECO:0000256" key="2">
    <source>
        <dbReference type="ARBA" id="ARBA00022605"/>
    </source>
</evidence>
<dbReference type="Proteomes" id="UP000563151">
    <property type="component" value="Unassembled WGS sequence"/>
</dbReference>
<dbReference type="GO" id="GO:0006526">
    <property type="term" value="P:L-arginine biosynthetic process"/>
    <property type="evidence" value="ECO:0007669"/>
    <property type="project" value="UniProtKB-UniRule"/>
</dbReference>
<dbReference type="GO" id="GO:0042802">
    <property type="term" value="F:identical protein binding"/>
    <property type="evidence" value="ECO:0007669"/>
    <property type="project" value="TreeGrafter"/>
</dbReference>
<dbReference type="NCBIfam" id="NF002325">
    <property type="entry name" value="PRK01278.1"/>
    <property type="match status" value="1"/>
</dbReference>
<keyword evidence="1 5" id="KW-0032">Aminotransferase</keyword>
<dbReference type="AlphaFoldDB" id="A0A923E9I1"/>
<dbReference type="PANTHER" id="PTHR11986">
    <property type="entry name" value="AMINOTRANSFERASE CLASS III"/>
    <property type="match status" value="1"/>
</dbReference>
<evidence type="ECO:0000313" key="6">
    <source>
        <dbReference type="EMBL" id="MBC2398955.1"/>
    </source>
</evidence>
<protein>
    <recommendedName>
        <fullName evidence="5">Acetylornithine aminotransferase</fullName>
        <shortName evidence="5">ACOAT</shortName>
        <ecNumber evidence="5">2.6.1.11</ecNumber>
    </recommendedName>
</protein>
<dbReference type="PIRSF" id="PIRSF000521">
    <property type="entry name" value="Transaminase_4ab_Lys_Orn"/>
    <property type="match status" value="1"/>
</dbReference>
<comment type="catalytic activity">
    <reaction evidence="5">
        <text>N(2)-acetyl-L-ornithine + 2-oxoglutarate = N-acetyl-L-glutamate 5-semialdehyde + L-glutamate</text>
        <dbReference type="Rhea" id="RHEA:18049"/>
        <dbReference type="ChEBI" id="CHEBI:16810"/>
        <dbReference type="ChEBI" id="CHEBI:29123"/>
        <dbReference type="ChEBI" id="CHEBI:29985"/>
        <dbReference type="ChEBI" id="CHEBI:57805"/>
        <dbReference type="EC" id="2.6.1.11"/>
    </reaction>
</comment>
<feature type="binding site" evidence="5">
    <location>
        <begin position="97"/>
        <end position="98"/>
    </location>
    <ligand>
        <name>pyridoxal 5'-phosphate</name>
        <dbReference type="ChEBI" id="CHEBI:597326"/>
    </ligand>
</feature>
<dbReference type="SUPFAM" id="SSF53383">
    <property type="entry name" value="PLP-dependent transferases"/>
    <property type="match status" value="1"/>
</dbReference>
<dbReference type="RefSeq" id="WP_035147587.1">
    <property type="nucleotide sequence ID" value="NZ_JAAZWO010000020.1"/>
</dbReference>
<dbReference type="InterPro" id="IPR004636">
    <property type="entry name" value="AcOrn/SuccOrn_fam"/>
</dbReference>
<dbReference type="Gene3D" id="3.90.1150.10">
    <property type="entry name" value="Aspartate Aminotransferase, domain 1"/>
    <property type="match status" value="1"/>
</dbReference>